<dbReference type="InterPro" id="IPR004658">
    <property type="entry name" value="OMP_Slp"/>
</dbReference>
<evidence type="ECO:0000313" key="2">
    <source>
        <dbReference type="Proteomes" id="UP000241514"/>
    </source>
</evidence>
<name>A0A2T4CUW8_9GAMM</name>
<dbReference type="Proteomes" id="UP000241514">
    <property type="component" value="Unassembled WGS sequence"/>
</dbReference>
<protein>
    <submittedName>
        <fullName evidence="1">Starvation-inducible protein</fullName>
    </submittedName>
</protein>
<accession>A0A2T4CUW8</accession>
<comment type="caution">
    <text evidence="1">The sequence shown here is derived from an EMBL/GenBank/DDBJ whole genome shotgun (WGS) entry which is preliminary data.</text>
</comment>
<dbReference type="PIRSF" id="PIRSF004982">
    <property type="entry name" value="SlP"/>
    <property type="match status" value="1"/>
</dbReference>
<dbReference type="Pfam" id="PF03843">
    <property type="entry name" value="Slp"/>
    <property type="match status" value="1"/>
</dbReference>
<dbReference type="PANTHER" id="PTHR37530:SF1">
    <property type="entry name" value="OUTER MEMBRANE PROTEIN SLP"/>
    <property type="match status" value="1"/>
</dbReference>
<evidence type="ECO:0000313" key="1">
    <source>
        <dbReference type="EMBL" id="PTB89687.1"/>
    </source>
</evidence>
<dbReference type="PANTHER" id="PTHR37530">
    <property type="entry name" value="OUTER MEMBRANE PROTEIN SLP"/>
    <property type="match status" value="1"/>
</dbReference>
<dbReference type="PROSITE" id="PS51257">
    <property type="entry name" value="PROKAR_LIPOPROTEIN"/>
    <property type="match status" value="1"/>
</dbReference>
<organism evidence="1 2">
    <name type="scientific">Pseudidiomarina aestuarii</name>
    <dbReference type="NCBI Taxonomy" id="624146"/>
    <lineage>
        <taxon>Bacteria</taxon>
        <taxon>Pseudomonadati</taxon>
        <taxon>Pseudomonadota</taxon>
        <taxon>Gammaproteobacteria</taxon>
        <taxon>Alteromonadales</taxon>
        <taxon>Idiomarinaceae</taxon>
        <taxon>Pseudidiomarina</taxon>
    </lineage>
</organism>
<reference evidence="1 2" key="1">
    <citation type="submission" date="2018-03" db="EMBL/GenBank/DDBJ databases">
        <title>Cross-interface Injection: A General Nanoliter Liquid Handling Method Applied to Single Cells Genome Amplification Automated Nanoliter Liquid Handling Applied to Single Cell Multiple Displacement Amplification.</title>
        <authorList>
            <person name="Yun J."/>
            <person name="Xu P."/>
            <person name="Xu J."/>
            <person name="Dai X."/>
            <person name="Wang Y."/>
            <person name="Zheng X."/>
            <person name="Cao C."/>
            <person name="Yi Q."/>
            <person name="Zhu Y."/>
            <person name="Wang L."/>
            <person name="Dong Z."/>
            <person name="Huang Y."/>
            <person name="Huang L."/>
            <person name="Du W."/>
        </authorList>
    </citation>
    <scope>NUCLEOTIDE SEQUENCE [LARGE SCALE GENOMIC DNA]</scope>
    <source>
        <strain evidence="1 2">A9-4</strain>
    </source>
</reference>
<dbReference type="GO" id="GO:0019867">
    <property type="term" value="C:outer membrane"/>
    <property type="evidence" value="ECO:0007669"/>
    <property type="project" value="InterPro"/>
</dbReference>
<gene>
    <name evidence="1" type="ORF">C9928_02825</name>
</gene>
<sequence>MKIWLVSIAALFLAACSAVPDELAVTNEQNLVNYETALTSAEQVQGQQARWGGTIAEVRNSDDGTIIEVVNFDLQNWARPVASDESQGRFRAILPEFVDPVVYEEGRLVTFVGTVGEPIEGKIDEFRYLFPTLNVTAKFLWKDEPRTSNVQIDYGSLWYRHHYFAPPYRIYYPVPVRTTPTGDSGQSGNDQ</sequence>
<dbReference type="EMBL" id="PYVG01000009">
    <property type="protein sequence ID" value="PTB89687.1"/>
    <property type="molecule type" value="Genomic_DNA"/>
</dbReference>
<proteinExistence type="predicted"/>
<dbReference type="AlphaFoldDB" id="A0A2T4CUW8"/>